<dbReference type="WBParaSite" id="SPAL_0001728300.1">
    <property type="protein sequence ID" value="SPAL_0001728300.1"/>
    <property type="gene ID" value="SPAL_0001728300"/>
</dbReference>
<protein>
    <submittedName>
        <fullName evidence="3">Atx10homo_assoc domain-containing protein</fullName>
    </submittedName>
</protein>
<evidence type="ECO:0000259" key="1">
    <source>
        <dbReference type="Pfam" id="PF09759"/>
    </source>
</evidence>
<sequence length="405" mass="47211">MERDDVLKIFCTDDFKEISDDEIKAANKWICSVLLEDLNTLVAENDESIQNFVFNLFESLLNKHGEDLESDSMFKKLKIFYRLFVNTSARSEIFKELSLKKLEIVHWLAILRFEDLLPETTYAICCFGKHIYNKYLLEKEFFRFINDLTTICNTNSKDHVHNSLIAFFWKLFEECPTFLSESFQSMGMRDYIYILGILIELTDNNYDTESTYVKVHENNIYFMVSLLERWCHDNFKEAETLRLPLHLMTILGTLAIHKRNYSDNVFTNKEILSSIKIILMNILGVEDKKGQIPGTSERFRALCNKDDDFVPLNDLKISCLRLVTNICMDNGVNQKNAGDVGLLYPVLQCSFDRTTLDVALRKEWSVICIKALTDKCEENQEFLRDIKNKLSSPVVESLKEKTIFA</sequence>
<evidence type="ECO:0000313" key="2">
    <source>
        <dbReference type="Proteomes" id="UP000046392"/>
    </source>
</evidence>
<dbReference type="AlphaFoldDB" id="A0A0N5CHG6"/>
<organism evidence="2 3">
    <name type="scientific">Strongyloides papillosus</name>
    <name type="common">Intestinal threadworm</name>
    <dbReference type="NCBI Taxonomy" id="174720"/>
    <lineage>
        <taxon>Eukaryota</taxon>
        <taxon>Metazoa</taxon>
        <taxon>Ecdysozoa</taxon>
        <taxon>Nematoda</taxon>
        <taxon>Chromadorea</taxon>
        <taxon>Rhabditida</taxon>
        <taxon>Tylenchina</taxon>
        <taxon>Panagrolaimomorpha</taxon>
        <taxon>Strongyloidoidea</taxon>
        <taxon>Strongyloididae</taxon>
        <taxon>Strongyloides</taxon>
    </lineage>
</organism>
<dbReference type="Proteomes" id="UP000046392">
    <property type="component" value="Unplaced"/>
</dbReference>
<reference evidence="3" key="1">
    <citation type="submission" date="2017-02" db="UniProtKB">
        <authorList>
            <consortium name="WormBaseParasite"/>
        </authorList>
    </citation>
    <scope>IDENTIFICATION</scope>
</reference>
<dbReference type="Pfam" id="PF09759">
    <property type="entry name" value="Atx10homo_assoc"/>
    <property type="match status" value="1"/>
</dbReference>
<name>A0A0N5CHG6_STREA</name>
<evidence type="ECO:0000313" key="3">
    <source>
        <dbReference type="WBParaSite" id="SPAL_0001728300.1"/>
    </source>
</evidence>
<keyword evidence="2" id="KW-1185">Reference proteome</keyword>
<feature type="domain" description="Ataxin-10" evidence="1">
    <location>
        <begin position="316"/>
        <end position="389"/>
    </location>
</feature>
<proteinExistence type="predicted"/>
<accession>A0A0N5CHG6</accession>
<dbReference type="InterPro" id="IPR019156">
    <property type="entry name" value="Ataxin-10_domain"/>
</dbReference>